<keyword evidence="6 12" id="KW-0031">Aminopeptidase</keyword>
<dbReference type="EMBL" id="CP000555">
    <property type="protein sequence ID" value="ABM95537.1"/>
    <property type="molecule type" value="Genomic_DNA"/>
</dbReference>
<comment type="catalytic activity">
    <reaction evidence="1">
        <text>Release of N-terminal proline from a peptide.</text>
        <dbReference type="EC" id="3.4.11.5"/>
    </reaction>
</comment>
<dbReference type="EC" id="3.4.11.5" evidence="4"/>
<keyword evidence="13" id="KW-1185">Reference proteome</keyword>
<evidence type="ECO:0000256" key="10">
    <source>
        <dbReference type="ARBA" id="ARBA00029605"/>
    </source>
</evidence>
<evidence type="ECO:0000256" key="6">
    <source>
        <dbReference type="ARBA" id="ARBA00022438"/>
    </source>
</evidence>
<dbReference type="Gene3D" id="3.40.50.1820">
    <property type="entry name" value="alpha/beta hydrolase"/>
    <property type="match status" value="1"/>
</dbReference>
<evidence type="ECO:0000256" key="7">
    <source>
        <dbReference type="ARBA" id="ARBA00022490"/>
    </source>
</evidence>
<dbReference type="SUPFAM" id="SSF53474">
    <property type="entry name" value="alpha/beta-Hydrolases"/>
    <property type="match status" value="1"/>
</dbReference>
<gene>
    <name evidence="12" type="ordered locus">Mpe_A2584</name>
</gene>
<dbReference type="ESTHER" id="metpp-a2siz8">
    <property type="family name" value="Proline_iminopeptidase"/>
</dbReference>
<name>A2SIZ8_METPP</name>
<dbReference type="InterPro" id="IPR002410">
    <property type="entry name" value="Peptidase_S33"/>
</dbReference>
<evidence type="ECO:0000256" key="9">
    <source>
        <dbReference type="ARBA" id="ARBA00022801"/>
    </source>
</evidence>
<dbReference type="AlphaFoldDB" id="A2SIZ8"/>
<comment type="similarity">
    <text evidence="3">Belongs to the peptidase S33 family.</text>
</comment>
<evidence type="ECO:0000256" key="8">
    <source>
        <dbReference type="ARBA" id="ARBA00022670"/>
    </source>
</evidence>
<feature type="domain" description="AB hydrolase-1" evidence="11">
    <location>
        <begin position="42"/>
        <end position="304"/>
    </location>
</feature>
<evidence type="ECO:0000259" key="11">
    <source>
        <dbReference type="Pfam" id="PF00561"/>
    </source>
</evidence>
<dbReference type="STRING" id="420662.Mpe_A2584"/>
<evidence type="ECO:0000256" key="3">
    <source>
        <dbReference type="ARBA" id="ARBA00010088"/>
    </source>
</evidence>
<evidence type="ECO:0000256" key="5">
    <source>
        <dbReference type="ARBA" id="ARBA00021843"/>
    </source>
</evidence>
<dbReference type="Proteomes" id="UP000000366">
    <property type="component" value="Chromosome"/>
</dbReference>
<keyword evidence="9 12" id="KW-0378">Hydrolase</keyword>
<protein>
    <recommendedName>
        <fullName evidence="5">Proline iminopeptidase</fullName>
        <ecNumber evidence="4">3.4.11.5</ecNumber>
    </recommendedName>
    <alternativeName>
        <fullName evidence="10">Prolyl aminopeptidase</fullName>
    </alternativeName>
</protein>
<evidence type="ECO:0000313" key="12">
    <source>
        <dbReference type="EMBL" id="ABM95537.1"/>
    </source>
</evidence>
<dbReference type="PANTHER" id="PTHR43722:SF1">
    <property type="entry name" value="PROLINE IMINOPEPTIDASE"/>
    <property type="match status" value="1"/>
</dbReference>
<keyword evidence="8" id="KW-0645">Protease</keyword>
<dbReference type="GO" id="GO:0004177">
    <property type="term" value="F:aminopeptidase activity"/>
    <property type="evidence" value="ECO:0007669"/>
    <property type="project" value="UniProtKB-KW"/>
</dbReference>
<dbReference type="Pfam" id="PF00561">
    <property type="entry name" value="Abhydrolase_1"/>
    <property type="match status" value="1"/>
</dbReference>
<dbReference type="InterPro" id="IPR029058">
    <property type="entry name" value="AB_hydrolase_fold"/>
</dbReference>
<dbReference type="PRINTS" id="PR00793">
    <property type="entry name" value="PROAMNOPTASE"/>
</dbReference>
<sequence>MSSNGDPGQTLAPAALPAGDWLAPVDGHRVWWCEGGDPAGLPVLIVHGGPGGASRLEPTRWFDGLPLRWIAIDQRGCGRSEPPGRTDGNDLGALLDDMERLRRHLGLRRWAVAGGSWGARVALAYAARWPEVLHGLLLRSPFLGTAAETRRYIAPWRPWLGAEGQAWLGEPAATAVAALYQAEPGLLHIGAMQADERIARAWSAFDDAQSAPGGVAASGARCDPAALPAATPQLMASWRVHAHYAAASWGAAAAGAAGVPALNSGVPVSVVWGAADATCDPAVARALAAALPGALSNEVPEAGHRMSDPRLAPALRAAARDWALRCRGSG</sequence>
<dbReference type="KEGG" id="mpt:Mpe_A2584"/>
<dbReference type="eggNOG" id="COG2267">
    <property type="taxonomic scope" value="Bacteria"/>
</dbReference>
<dbReference type="HOGENOM" id="CLU_841474_0_0_4"/>
<proteinExistence type="inferred from homology"/>
<comment type="subcellular location">
    <subcellularLocation>
        <location evidence="2">Cytoplasm</location>
    </subcellularLocation>
</comment>
<dbReference type="RefSeq" id="WP_011830169.1">
    <property type="nucleotide sequence ID" value="NC_008825.1"/>
</dbReference>
<dbReference type="GO" id="GO:0006508">
    <property type="term" value="P:proteolysis"/>
    <property type="evidence" value="ECO:0007669"/>
    <property type="project" value="UniProtKB-KW"/>
</dbReference>
<evidence type="ECO:0000313" key="13">
    <source>
        <dbReference type="Proteomes" id="UP000000366"/>
    </source>
</evidence>
<keyword evidence="7" id="KW-0963">Cytoplasm</keyword>
<dbReference type="PANTHER" id="PTHR43722">
    <property type="entry name" value="PROLINE IMINOPEPTIDASE"/>
    <property type="match status" value="1"/>
</dbReference>
<accession>A2SIZ8</accession>
<dbReference type="GO" id="GO:0005737">
    <property type="term" value="C:cytoplasm"/>
    <property type="evidence" value="ECO:0007669"/>
    <property type="project" value="UniProtKB-SubCell"/>
</dbReference>
<reference evidence="12 13" key="1">
    <citation type="journal article" date="2007" name="J. Bacteriol.">
        <title>Whole-genome analysis of the methyl tert-butyl ether-degrading beta-proteobacterium Methylibium petroleiphilum PM1.</title>
        <authorList>
            <person name="Kane S.R."/>
            <person name="Chakicherla A.Y."/>
            <person name="Chain P.S.G."/>
            <person name="Schmidt R."/>
            <person name="Shin M.W."/>
            <person name="Legler T.C."/>
            <person name="Scow K.M."/>
            <person name="Larimer F.W."/>
            <person name="Lucas S.M."/>
            <person name="Richardson P.M."/>
            <person name="Hristova K.R."/>
        </authorList>
    </citation>
    <scope>NUCLEOTIDE SEQUENCE [LARGE SCALE GENOMIC DNA]</scope>
    <source>
        <strain evidence="13">ATCC BAA-1232 / LMG 22953 / PM1</strain>
    </source>
</reference>
<organism evidence="12 13">
    <name type="scientific">Methylibium petroleiphilum (strain ATCC BAA-1232 / LMG 22953 / PM1)</name>
    <dbReference type="NCBI Taxonomy" id="420662"/>
    <lineage>
        <taxon>Bacteria</taxon>
        <taxon>Pseudomonadati</taxon>
        <taxon>Pseudomonadota</taxon>
        <taxon>Betaproteobacteria</taxon>
        <taxon>Burkholderiales</taxon>
        <taxon>Sphaerotilaceae</taxon>
        <taxon>Methylibium</taxon>
    </lineage>
</organism>
<evidence type="ECO:0000256" key="4">
    <source>
        <dbReference type="ARBA" id="ARBA00012568"/>
    </source>
</evidence>
<evidence type="ECO:0000256" key="1">
    <source>
        <dbReference type="ARBA" id="ARBA00001585"/>
    </source>
</evidence>
<dbReference type="InterPro" id="IPR000073">
    <property type="entry name" value="AB_hydrolase_1"/>
</dbReference>
<evidence type="ECO:0000256" key="2">
    <source>
        <dbReference type="ARBA" id="ARBA00004496"/>
    </source>
</evidence>
<dbReference type="InterPro" id="IPR005944">
    <property type="entry name" value="Pro_iminopeptidase"/>
</dbReference>